<evidence type="ECO:0000313" key="5">
    <source>
        <dbReference type="EMBL" id="CAK9178778.1"/>
    </source>
</evidence>
<keyword evidence="6" id="KW-1185">Reference proteome</keyword>
<evidence type="ECO:0000256" key="4">
    <source>
        <dbReference type="SAM" id="SignalP"/>
    </source>
</evidence>
<keyword evidence="2" id="KW-0964">Secreted</keyword>
<reference evidence="5 6" key="1">
    <citation type="submission" date="2024-02" db="EMBL/GenBank/DDBJ databases">
        <authorList>
            <person name="Vignale AGUSTIN F."/>
            <person name="Sosa J E."/>
            <person name="Modenutti C."/>
        </authorList>
    </citation>
    <scope>NUCLEOTIDE SEQUENCE [LARGE SCALE GENOMIC DNA]</scope>
</reference>
<evidence type="ECO:0008006" key="7">
    <source>
        <dbReference type="Google" id="ProtNLM"/>
    </source>
</evidence>
<dbReference type="InterPro" id="IPR012334">
    <property type="entry name" value="Pectin_lyas_fold"/>
</dbReference>
<gene>
    <name evidence="5" type="ORF">ILEXP_LOCUS48705</name>
</gene>
<feature type="chain" id="PRO_5044845371" description="Polygalacturonase" evidence="4">
    <location>
        <begin position="23"/>
        <end position="143"/>
    </location>
</feature>
<feature type="signal peptide" evidence="4">
    <location>
        <begin position="1"/>
        <end position="22"/>
    </location>
</feature>
<dbReference type="Gene3D" id="2.160.20.10">
    <property type="entry name" value="Single-stranded right-handed beta-helix, Pectin lyase-like"/>
    <property type="match status" value="1"/>
</dbReference>
<dbReference type="SUPFAM" id="SSF51126">
    <property type="entry name" value="Pectin lyase-like"/>
    <property type="match status" value="1"/>
</dbReference>
<evidence type="ECO:0000256" key="2">
    <source>
        <dbReference type="ARBA" id="ARBA00022525"/>
    </source>
</evidence>
<evidence type="ECO:0000313" key="6">
    <source>
        <dbReference type="Proteomes" id="UP001642360"/>
    </source>
</evidence>
<dbReference type="Proteomes" id="UP001642360">
    <property type="component" value="Unassembled WGS sequence"/>
</dbReference>
<dbReference type="PROSITE" id="PS51257">
    <property type="entry name" value="PROKAR_LIPOPROTEIN"/>
    <property type="match status" value="1"/>
</dbReference>
<dbReference type="GO" id="GO:0005576">
    <property type="term" value="C:extracellular region"/>
    <property type="evidence" value="ECO:0007669"/>
    <property type="project" value="UniProtKB-SubCell"/>
</dbReference>
<name>A0ABC8UAJ5_9AQUA</name>
<evidence type="ECO:0000256" key="1">
    <source>
        <dbReference type="ARBA" id="ARBA00004613"/>
    </source>
</evidence>
<keyword evidence="3" id="KW-0961">Cell wall biogenesis/degradation</keyword>
<sequence>MAVQKHMYPFIIILSFISCYTSLHDGPPHSKYVQEESGLDFENSAKLQIGIYGFKTFQRLAASANTINVVDFGAKGDGTHDDKQAFQMTWQNACSSTGAILVVPQKNNYLLKPSRFSGPRKSNLTMQVTSVTYRKGSNKKDRI</sequence>
<accession>A0ABC8UAJ5</accession>
<organism evidence="5 6">
    <name type="scientific">Ilex paraguariensis</name>
    <name type="common">yerba mate</name>
    <dbReference type="NCBI Taxonomy" id="185542"/>
    <lineage>
        <taxon>Eukaryota</taxon>
        <taxon>Viridiplantae</taxon>
        <taxon>Streptophyta</taxon>
        <taxon>Embryophyta</taxon>
        <taxon>Tracheophyta</taxon>
        <taxon>Spermatophyta</taxon>
        <taxon>Magnoliopsida</taxon>
        <taxon>eudicotyledons</taxon>
        <taxon>Gunneridae</taxon>
        <taxon>Pentapetalae</taxon>
        <taxon>asterids</taxon>
        <taxon>campanulids</taxon>
        <taxon>Aquifoliales</taxon>
        <taxon>Aquifoliaceae</taxon>
        <taxon>Ilex</taxon>
    </lineage>
</organism>
<evidence type="ECO:0000256" key="3">
    <source>
        <dbReference type="ARBA" id="ARBA00023316"/>
    </source>
</evidence>
<protein>
    <recommendedName>
        <fullName evidence="7">Polygalacturonase</fullName>
    </recommendedName>
</protein>
<keyword evidence="4" id="KW-0732">Signal</keyword>
<dbReference type="GO" id="GO:0071555">
    <property type="term" value="P:cell wall organization"/>
    <property type="evidence" value="ECO:0007669"/>
    <property type="project" value="UniProtKB-KW"/>
</dbReference>
<dbReference type="AlphaFoldDB" id="A0ABC8UAJ5"/>
<comment type="caution">
    <text evidence="5">The sequence shown here is derived from an EMBL/GenBank/DDBJ whole genome shotgun (WGS) entry which is preliminary data.</text>
</comment>
<dbReference type="EMBL" id="CAUOFW020007314">
    <property type="protein sequence ID" value="CAK9178778.1"/>
    <property type="molecule type" value="Genomic_DNA"/>
</dbReference>
<proteinExistence type="predicted"/>
<comment type="subcellular location">
    <subcellularLocation>
        <location evidence="1">Secreted</location>
    </subcellularLocation>
</comment>
<dbReference type="PANTHER" id="PTHR31375">
    <property type="match status" value="1"/>
</dbReference>
<dbReference type="InterPro" id="IPR011050">
    <property type="entry name" value="Pectin_lyase_fold/virulence"/>
</dbReference>